<evidence type="ECO:0000256" key="2">
    <source>
        <dbReference type="ARBA" id="ARBA00005272"/>
    </source>
</evidence>
<comment type="similarity">
    <text evidence="2">Belongs to the NADH dehydrogenase family.</text>
</comment>
<keyword evidence="4" id="KW-0274">FAD</keyword>
<evidence type="ECO:0000256" key="3">
    <source>
        <dbReference type="ARBA" id="ARBA00022630"/>
    </source>
</evidence>
<dbReference type="InterPro" id="IPR036188">
    <property type="entry name" value="FAD/NAD-bd_sf"/>
</dbReference>
<accession>A0A7W3LN17</accession>
<evidence type="ECO:0000256" key="5">
    <source>
        <dbReference type="ARBA" id="ARBA00023002"/>
    </source>
</evidence>
<dbReference type="Pfam" id="PF07992">
    <property type="entry name" value="Pyr_redox_2"/>
    <property type="match status" value="1"/>
</dbReference>
<evidence type="ECO:0000256" key="1">
    <source>
        <dbReference type="ARBA" id="ARBA00001974"/>
    </source>
</evidence>
<dbReference type="PANTHER" id="PTHR42913:SF3">
    <property type="entry name" value="64 KDA MITOCHONDRIAL NADH DEHYDROGENASE (EUROFUNG)"/>
    <property type="match status" value="1"/>
</dbReference>
<dbReference type="PRINTS" id="PR00469">
    <property type="entry name" value="PNDRDTASEII"/>
</dbReference>
<evidence type="ECO:0000313" key="8">
    <source>
        <dbReference type="Proteomes" id="UP000572680"/>
    </source>
</evidence>
<keyword evidence="5" id="KW-0560">Oxidoreductase</keyword>
<dbReference type="GO" id="GO:0019646">
    <property type="term" value="P:aerobic electron transport chain"/>
    <property type="evidence" value="ECO:0007669"/>
    <property type="project" value="TreeGrafter"/>
</dbReference>
<evidence type="ECO:0000256" key="4">
    <source>
        <dbReference type="ARBA" id="ARBA00022827"/>
    </source>
</evidence>
<comment type="caution">
    <text evidence="7">The sequence shown here is derived from an EMBL/GenBank/DDBJ whole genome shotgun (WGS) entry which is preliminary data.</text>
</comment>
<dbReference type="PANTHER" id="PTHR42913">
    <property type="entry name" value="APOPTOSIS-INDUCING FACTOR 1"/>
    <property type="match status" value="1"/>
</dbReference>
<dbReference type="AlphaFoldDB" id="A0A7W3LN17"/>
<dbReference type="RefSeq" id="WP_182843526.1">
    <property type="nucleotide sequence ID" value="NZ_BAAALP010000009.1"/>
</dbReference>
<evidence type="ECO:0000313" key="7">
    <source>
        <dbReference type="EMBL" id="MBA8951155.1"/>
    </source>
</evidence>
<keyword evidence="3" id="KW-0285">Flavoprotein</keyword>
<reference evidence="7 8" key="1">
    <citation type="submission" date="2020-08" db="EMBL/GenBank/DDBJ databases">
        <title>Genomic Encyclopedia of Type Strains, Phase IV (KMG-IV): sequencing the most valuable type-strain genomes for metagenomic binning, comparative biology and taxonomic classification.</title>
        <authorList>
            <person name="Goeker M."/>
        </authorList>
    </citation>
    <scope>NUCLEOTIDE SEQUENCE [LARGE SCALE GENOMIC DNA]</scope>
    <source>
        <strain evidence="7 8">DSM 44197</strain>
    </source>
</reference>
<dbReference type="InterPro" id="IPR051169">
    <property type="entry name" value="NADH-Q_oxidoreductase"/>
</dbReference>
<protein>
    <submittedName>
        <fullName evidence="7">NADH dehydrogenase FAD-containing subunit</fullName>
    </submittedName>
</protein>
<dbReference type="Proteomes" id="UP000572680">
    <property type="component" value="Unassembled WGS sequence"/>
</dbReference>
<evidence type="ECO:0000259" key="6">
    <source>
        <dbReference type="Pfam" id="PF07992"/>
    </source>
</evidence>
<dbReference type="SUPFAM" id="SSF51905">
    <property type="entry name" value="FAD/NAD(P)-binding domain"/>
    <property type="match status" value="1"/>
</dbReference>
<gene>
    <name evidence="7" type="ORF">HNR61_002786</name>
</gene>
<comment type="cofactor">
    <cofactor evidence="1">
        <name>FAD</name>
        <dbReference type="ChEBI" id="CHEBI:57692"/>
    </cofactor>
</comment>
<dbReference type="PRINTS" id="PR00368">
    <property type="entry name" value="FADPNR"/>
</dbReference>
<sequence>MTHRIVVLGAGYAGLGAAGRAARLLGDRARVTLVNAADHFVERVRLHQLAAGQALPAPPLADLLEGTGVELVVARATGIDLDAKVLRVDAAPGALPYDVLVYAPGSGAELDTVPGVREHALTVAQADDARRLRSLLPELSSVTVVGGGLTGLETAAELAAAHPRLRVELVTAGRIGAGLSGRARRHLHDAFGRLAVRVREHSPVAEVGDGGLLLADGRRAPADAVVWTAGFRVPDLAAASGLAVDGTGRVAVDATLRSVSHPDVLAVGDAADVGGRSRMSCQTALPMGRYAGRAVADLLAGRTPRPHRVRYLWTNISLGRHDGVTQFARADDAPLPAVLTGRASALFKEAVTRGTVVRLRHPGRR</sequence>
<dbReference type="Gene3D" id="3.50.50.100">
    <property type="match status" value="1"/>
</dbReference>
<organism evidence="7 8">
    <name type="scientific">Actinomadura namibiensis</name>
    <dbReference type="NCBI Taxonomy" id="182080"/>
    <lineage>
        <taxon>Bacteria</taxon>
        <taxon>Bacillati</taxon>
        <taxon>Actinomycetota</taxon>
        <taxon>Actinomycetes</taxon>
        <taxon>Streptosporangiales</taxon>
        <taxon>Thermomonosporaceae</taxon>
        <taxon>Actinomadura</taxon>
    </lineage>
</organism>
<name>A0A7W3LN17_ACTNM</name>
<dbReference type="EMBL" id="JACJIA010000003">
    <property type="protein sequence ID" value="MBA8951155.1"/>
    <property type="molecule type" value="Genomic_DNA"/>
</dbReference>
<dbReference type="InterPro" id="IPR023753">
    <property type="entry name" value="FAD/NAD-binding_dom"/>
</dbReference>
<keyword evidence="8" id="KW-1185">Reference proteome</keyword>
<proteinExistence type="inferred from homology"/>
<feature type="domain" description="FAD/NAD(P)-binding" evidence="6">
    <location>
        <begin position="4"/>
        <end position="288"/>
    </location>
</feature>
<dbReference type="GO" id="GO:0003955">
    <property type="term" value="F:NAD(P)H dehydrogenase (quinone) activity"/>
    <property type="evidence" value="ECO:0007669"/>
    <property type="project" value="TreeGrafter"/>
</dbReference>